<proteinExistence type="predicted"/>
<dbReference type="HOGENOM" id="CLU_2466206_0_0_5"/>
<evidence type="ECO:0000313" key="3">
    <source>
        <dbReference type="Proteomes" id="UP000000361"/>
    </source>
</evidence>
<keyword evidence="3" id="KW-1185">Reference proteome</keyword>
<dbReference type="EMBL" id="CP000489">
    <property type="protein sequence ID" value="ABL68997.1"/>
    <property type="molecule type" value="Genomic_DNA"/>
</dbReference>
<organism evidence="2 3">
    <name type="scientific">Paracoccus denitrificans (strain Pd 1222)</name>
    <dbReference type="NCBI Taxonomy" id="318586"/>
    <lineage>
        <taxon>Bacteria</taxon>
        <taxon>Pseudomonadati</taxon>
        <taxon>Pseudomonadota</taxon>
        <taxon>Alphaproteobacteria</taxon>
        <taxon>Rhodobacterales</taxon>
        <taxon>Paracoccaceae</taxon>
        <taxon>Paracoccus</taxon>
    </lineage>
</organism>
<gene>
    <name evidence="2" type="ordered locus">Pden_0886</name>
</gene>
<protein>
    <submittedName>
        <fullName evidence="2">Uncharacterized protein</fullName>
    </submittedName>
</protein>
<sequence>MRQSNPDGQSIRDEAIMPNSTKDCRVIRPFAPGSHRGRVFSCIASWGVQPETRRRHRESRLRPCYAGQNPIASALKQAGARDGRSWRR</sequence>
<evidence type="ECO:0000256" key="1">
    <source>
        <dbReference type="SAM" id="MobiDB-lite"/>
    </source>
</evidence>
<dbReference type="STRING" id="318586.Pden_0886"/>
<dbReference type="KEGG" id="pde:Pden_0886"/>
<dbReference type="Proteomes" id="UP000000361">
    <property type="component" value="Chromosome 1"/>
</dbReference>
<feature type="region of interest" description="Disordered" evidence="1">
    <location>
        <begin position="1"/>
        <end position="20"/>
    </location>
</feature>
<dbReference type="AlphaFoldDB" id="A1B0F3"/>
<dbReference type="EnsemblBacteria" id="ABL68997">
    <property type="protein sequence ID" value="ABL68997"/>
    <property type="gene ID" value="Pden_0886"/>
</dbReference>
<accession>A1B0F3</accession>
<reference evidence="3" key="1">
    <citation type="submission" date="2006-12" db="EMBL/GenBank/DDBJ databases">
        <title>Complete sequence of chromosome 1 of Paracoccus denitrificans PD1222.</title>
        <authorList>
            <person name="Copeland A."/>
            <person name="Lucas S."/>
            <person name="Lapidus A."/>
            <person name="Barry K."/>
            <person name="Detter J.C."/>
            <person name="Glavina del Rio T."/>
            <person name="Hammon N."/>
            <person name="Israni S."/>
            <person name="Dalin E."/>
            <person name="Tice H."/>
            <person name="Pitluck S."/>
            <person name="Munk A.C."/>
            <person name="Brettin T."/>
            <person name="Bruce D."/>
            <person name="Han C."/>
            <person name="Tapia R."/>
            <person name="Gilna P."/>
            <person name="Schmutz J."/>
            <person name="Larimer F."/>
            <person name="Land M."/>
            <person name="Hauser L."/>
            <person name="Kyrpides N."/>
            <person name="Lykidis A."/>
            <person name="Spiro S."/>
            <person name="Richardson D.J."/>
            <person name="Moir J.W.B."/>
            <person name="Ferguson S.J."/>
            <person name="van Spanning R.J.M."/>
            <person name="Richardson P."/>
        </authorList>
    </citation>
    <scope>NUCLEOTIDE SEQUENCE [LARGE SCALE GENOMIC DNA]</scope>
    <source>
        <strain evidence="3">Pd 1222</strain>
    </source>
</reference>
<name>A1B0F3_PARDP</name>
<evidence type="ECO:0000313" key="2">
    <source>
        <dbReference type="EMBL" id="ABL68997.1"/>
    </source>
</evidence>